<proteinExistence type="inferred from homology"/>
<dbReference type="Pfam" id="PF18132">
    <property type="entry name" value="Tyrosinase_C"/>
    <property type="match status" value="1"/>
</dbReference>
<keyword evidence="6" id="KW-0186">Copper</keyword>
<keyword evidence="8" id="KW-0470">Melanin biosynthesis</keyword>
<evidence type="ECO:0000256" key="9">
    <source>
        <dbReference type="ARBA" id="ARBA00048233"/>
    </source>
</evidence>
<evidence type="ECO:0000256" key="7">
    <source>
        <dbReference type="ARBA" id="ARBA00023033"/>
    </source>
</evidence>
<comment type="catalytic activity">
    <reaction evidence="9">
        <text>2 L-dopa + O2 = 2 L-dopaquinone + 2 H2O</text>
        <dbReference type="Rhea" id="RHEA:34287"/>
        <dbReference type="ChEBI" id="CHEBI:15377"/>
        <dbReference type="ChEBI" id="CHEBI:15379"/>
        <dbReference type="ChEBI" id="CHEBI:57504"/>
        <dbReference type="ChEBI" id="CHEBI:57924"/>
        <dbReference type="EC" id="1.14.18.1"/>
    </reaction>
</comment>
<keyword evidence="4" id="KW-0479">Metal-binding</keyword>
<keyword evidence="5" id="KW-0560">Oxidoreductase</keyword>
<feature type="chain" id="PRO_5025443567" description="tyrosinase" evidence="12">
    <location>
        <begin position="27"/>
        <end position="770"/>
    </location>
</feature>
<comment type="similarity">
    <text evidence="2">Belongs to the tyrosinase family.</text>
</comment>
<evidence type="ECO:0000256" key="3">
    <source>
        <dbReference type="ARBA" id="ARBA00011906"/>
    </source>
</evidence>
<reference evidence="14" key="1">
    <citation type="journal article" date="2020" name="Stud. Mycol.">
        <title>101 Dothideomycetes genomes: a test case for predicting lifestyles and emergence of pathogens.</title>
        <authorList>
            <person name="Haridas S."/>
            <person name="Albert R."/>
            <person name="Binder M."/>
            <person name="Bloem J."/>
            <person name="Labutti K."/>
            <person name="Salamov A."/>
            <person name="Andreopoulos B."/>
            <person name="Baker S."/>
            <person name="Barry K."/>
            <person name="Bills G."/>
            <person name="Bluhm B."/>
            <person name="Cannon C."/>
            <person name="Castanera R."/>
            <person name="Culley D."/>
            <person name="Daum C."/>
            <person name="Ezra D."/>
            <person name="Gonzalez J."/>
            <person name="Henrissat B."/>
            <person name="Kuo A."/>
            <person name="Liang C."/>
            <person name="Lipzen A."/>
            <person name="Lutzoni F."/>
            <person name="Magnuson J."/>
            <person name="Mondo S."/>
            <person name="Nolan M."/>
            <person name="Ohm R."/>
            <person name="Pangilinan J."/>
            <person name="Park H.-J."/>
            <person name="Ramirez L."/>
            <person name="Alfaro M."/>
            <person name="Sun H."/>
            <person name="Tritt A."/>
            <person name="Yoshinaga Y."/>
            <person name="Zwiers L.-H."/>
            <person name="Turgeon B."/>
            <person name="Goodwin S."/>
            <person name="Spatafora J."/>
            <person name="Crous P."/>
            <person name="Grigoriev I."/>
        </authorList>
    </citation>
    <scope>NUCLEOTIDE SEQUENCE</scope>
    <source>
        <strain evidence="14">CBS 113818</strain>
    </source>
</reference>
<evidence type="ECO:0000313" key="14">
    <source>
        <dbReference type="EMBL" id="KAF2827578.1"/>
    </source>
</evidence>
<comment type="cofactor">
    <cofactor evidence="1">
        <name>Cu(2+)</name>
        <dbReference type="ChEBI" id="CHEBI:29036"/>
    </cofactor>
</comment>
<evidence type="ECO:0000256" key="5">
    <source>
        <dbReference type="ARBA" id="ARBA00023002"/>
    </source>
</evidence>
<dbReference type="SUPFAM" id="SSF48056">
    <property type="entry name" value="Di-copper centre-containing domain"/>
    <property type="match status" value="1"/>
</dbReference>
<evidence type="ECO:0000256" key="2">
    <source>
        <dbReference type="ARBA" id="ARBA00009928"/>
    </source>
</evidence>
<feature type="domain" description="Tyrosinase copper-binding" evidence="13">
    <location>
        <begin position="354"/>
        <end position="365"/>
    </location>
</feature>
<evidence type="ECO:0000256" key="4">
    <source>
        <dbReference type="ARBA" id="ARBA00022723"/>
    </source>
</evidence>
<organism evidence="14 15">
    <name type="scientific">Ophiobolus disseminans</name>
    <dbReference type="NCBI Taxonomy" id="1469910"/>
    <lineage>
        <taxon>Eukaryota</taxon>
        <taxon>Fungi</taxon>
        <taxon>Dikarya</taxon>
        <taxon>Ascomycota</taxon>
        <taxon>Pezizomycotina</taxon>
        <taxon>Dothideomycetes</taxon>
        <taxon>Pleosporomycetidae</taxon>
        <taxon>Pleosporales</taxon>
        <taxon>Pleosporineae</taxon>
        <taxon>Phaeosphaeriaceae</taxon>
        <taxon>Ophiobolus</taxon>
    </lineage>
</organism>
<evidence type="ECO:0000259" key="13">
    <source>
        <dbReference type="PROSITE" id="PS00498"/>
    </source>
</evidence>
<protein>
    <recommendedName>
        <fullName evidence="3">tyrosinase</fullName>
        <ecNumber evidence="3">1.14.18.1</ecNumber>
    </recommendedName>
</protein>
<evidence type="ECO:0000256" key="10">
    <source>
        <dbReference type="ARBA" id="ARBA00048881"/>
    </source>
</evidence>
<dbReference type="Proteomes" id="UP000799424">
    <property type="component" value="Unassembled WGS sequence"/>
</dbReference>
<evidence type="ECO:0000256" key="12">
    <source>
        <dbReference type="SAM" id="SignalP"/>
    </source>
</evidence>
<evidence type="ECO:0000256" key="8">
    <source>
        <dbReference type="ARBA" id="ARBA00023101"/>
    </source>
</evidence>
<sequence>MANFSKPQSMVTMLFGLFALLQLTVASQHGHAHSHRSADDLVKAQIDTATHEFAKRDIGPFLAISGVCSTGTNWWGDCDSNGRQSYPRLEIRQLRNNGDQWNLYILGMERFMNKGKDDKLSYYQISGIHGRPFQSWNNFPTPLVNQAGFCPHAQTLFGSWHRPYLAIFEQAWYLAVTEVINDFPADQRQRWRNAAATLRMPYWDWAQDPGNGPTVPTLIRDQQVSVTKPNGQQTIANPLYSYSWGNSLPNEMGGGPWNNNPFTLRRPVANPTRSNNNEMNGRFDSIRVSLRDRVFALFASKQSWGFATTSQIGVRTDLSGSGVDSFESVHDAIHNTAGGETGGHMYFLDVSSFDPIFWLHHTNIDRLMTMYQYIVPDTWVANGNINRPMAQWNEGESKNGGTPLKPFTKGTYGEYFTSGDVRETRVFGYFYPETSDRSYGQVAQAVTRLYGAGVRTLNKRGEPVDEKTGQYLGRPVKEGDYHHVLDITADKFAMAGSYTVHCFIGNGGNSTSNSTAPYGNSTTSAYTPGPTAPAKHNITGEVLEDYDPSKDFTRDPNYVGAYGILGGMKAGGGNASYPIITRGALPLTTCLQGKEYYGELESLKPEHVEPYLQKNMYYKVIGVNGEIDPTTIPNFHVAVKCNKVKPAESEYDLPDLSAPYTVLEKATEKLPAGKPFTYTPTPIDFPSADASYGESTNGGSSNGGNSGYSNNGGNPQYPSNGGSGKPGQSYPNNGVFPYPTLPWHEQGYCNVRQTIKYVYPDGKAAGHEVM</sequence>
<dbReference type="PRINTS" id="PR00092">
    <property type="entry name" value="TYROSINASE"/>
</dbReference>
<evidence type="ECO:0000256" key="11">
    <source>
        <dbReference type="SAM" id="MobiDB-lite"/>
    </source>
</evidence>
<keyword evidence="15" id="KW-1185">Reference proteome</keyword>
<gene>
    <name evidence="14" type="ORF">CC86DRAFT_349176</name>
</gene>
<dbReference type="PROSITE" id="PS00498">
    <property type="entry name" value="TYROSINASE_2"/>
    <property type="match status" value="1"/>
</dbReference>
<dbReference type="PANTHER" id="PTHR11474">
    <property type="entry name" value="TYROSINASE FAMILY MEMBER"/>
    <property type="match status" value="1"/>
</dbReference>
<evidence type="ECO:0000313" key="15">
    <source>
        <dbReference type="Proteomes" id="UP000799424"/>
    </source>
</evidence>
<dbReference type="AlphaFoldDB" id="A0A6A7A461"/>
<feature type="region of interest" description="Disordered" evidence="11">
    <location>
        <begin position="685"/>
        <end position="733"/>
    </location>
</feature>
<dbReference type="Gene3D" id="1.10.1280.10">
    <property type="entry name" value="Di-copper center containing domain from catechol oxidase"/>
    <property type="match status" value="1"/>
</dbReference>
<keyword evidence="12" id="KW-0732">Signal</keyword>
<dbReference type="Pfam" id="PF00264">
    <property type="entry name" value="Tyrosinase"/>
    <property type="match status" value="1"/>
</dbReference>
<dbReference type="InterPro" id="IPR002227">
    <property type="entry name" value="Tyrosinase_Cu-bd"/>
</dbReference>
<dbReference type="OrthoDB" id="6132182at2759"/>
<evidence type="ECO:0000256" key="1">
    <source>
        <dbReference type="ARBA" id="ARBA00001973"/>
    </source>
</evidence>
<evidence type="ECO:0000256" key="6">
    <source>
        <dbReference type="ARBA" id="ARBA00023008"/>
    </source>
</evidence>
<feature type="signal peptide" evidence="12">
    <location>
        <begin position="1"/>
        <end position="26"/>
    </location>
</feature>
<name>A0A6A7A461_9PLEO</name>
<keyword evidence="7" id="KW-0503">Monooxygenase</keyword>
<dbReference type="PANTHER" id="PTHR11474:SF76">
    <property type="entry name" value="SHKT DOMAIN-CONTAINING PROTEIN"/>
    <property type="match status" value="1"/>
</dbReference>
<comment type="catalytic activity">
    <reaction evidence="10">
        <text>L-tyrosine + O2 = L-dopaquinone + H2O</text>
        <dbReference type="Rhea" id="RHEA:18117"/>
        <dbReference type="ChEBI" id="CHEBI:15377"/>
        <dbReference type="ChEBI" id="CHEBI:15379"/>
        <dbReference type="ChEBI" id="CHEBI:57924"/>
        <dbReference type="ChEBI" id="CHEBI:58315"/>
        <dbReference type="EC" id="1.14.18.1"/>
    </reaction>
</comment>
<dbReference type="GO" id="GO:0004503">
    <property type="term" value="F:tyrosinase activity"/>
    <property type="evidence" value="ECO:0007669"/>
    <property type="project" value="UniProtKB-EC"/>
</dbReference>
<dbReference type="InterPro" id="IPR050316">
    <property type="entry name" value="Tyrosinase/Hemocyanin"/>
</dbReference>
<accession>A0A6A7A461</accession>
<dbReference type="EC" id="1.14.18.1" evidence="3"/>
<dbReference type="InterPro" id="IPR008922">
    <property type="entry name" value="Di-copper_centre_dom_sf"/>
</dbReference>
<dbReference type="InterPro" id="IPR041640">
    <property type="entry name" value="Tyrosinase_C"/>
</dbReference>
<dbReference type="GO" id="GO:0042438">
    <property type="term" value="P:melanin biosynthetic process"/>
    <property type="evidence" value="ECO:0007669"/>
    <property type="project" value="UniProtKB-KW"/>
</dbReference>
<dbReference type="EMBL" id="MU006224">
    <property type="protein sequence ID" value="KAF2827578.1"/>
    <property type="molecule type" value="Genomic_DNA"/>
</dbReference>
<dbReference type="GO" id="GO:0046872">
    <property type="term" value="F:metal ion binding"/>
    <property type="evidence" value="ECO:0007669"/>
    <property type="project" value="UniProtKB-KW"/>
</dbReference>